<evidence type="ECO:0000256" key="8">
    <source>
        <dbReference type="ARBA" id="ARBA00023136"/>
    </source>
</evidence>
<protein>
    <recommendedName>
        <fullName evidence="4">rhomboid protease</fullName>
        <ecNumber evidence="4">3.4.21.105</ecNumber>
    </recommendedName>
</protein>
<keyword evidence="6" id="KW-0378">Hydrolase</keyword>
<feature type="transmembrane region" description="Helical" evidence="9">
    <location>
        <begin position="247"/>
        <end position="267"/>
    </location>
</feature>
<feature type="transmembrane region" description="Helical" evidence="9">
    <location>
        <begin position="195"/>
        <end position="212"/>
    </location>
</feature>
<evidence type="ECO:0000256" key="9">
    <source>
        <dbReference type="SAM" id="Phobius"/>
    </source>
</evidence>
<comment type="subcellular location">
    <subcellularLocation>
        <location evidence="2">Membrane</location>
        <topology evidence="2">Multi-pass membrane protein</topology>
    </subcellularLocation>
</comment>
<evidence type="ECO:0000256" key="2">
    <source>
        <dbReference type="ARBA" id="ARBA00004141"/>
    </source>
</evidence>
<evidence type="ECO:0000313" key="11">
    <source>
        <dbReference type="Proteomes" id="UP000036681"/>
    </source>
</evidence>
<keyword evidence="7 9" id="KW-1133">Transmembrane helix</keyword>
<dbReference type="GO" id="GO:0006465">
    <property type="term" value="P:signal peptide processing"/>
    <property type="evidence" value="ECO:0007669"/>
    <property type="project" value="TreeGrafter"/>
</dbReference>
<dbReference type="EC" id="3.4.21.105" evidence="4"/>
<evidence type="ECO:0000256" key="7">
    <source>
        <dbReference type="ARBA" id="ARBA00022989"/>
    </source>
</evidence>
<dbReference type="PANTHER" id="PTHR43731">
    <property type="entry name" value="RHOMBOID PROTEASE"/>
    <property type="match status" value="1"/>
</dbReference>
<dbReference type="InterPro" id="IPR035952">
    <property type="entry name" value="Rhomboid-like_sf"/>
</dbReference>
<reference evidence="12" key="1">
    <citation type="submission" date="2017-02" db="UniProtKB">
        <authorList>
            <consortium name="WormBaseParasite"/>
        </authorList>
    </citation>
    <scope>IDENTIFICATION</scope>
</reference>
<keyword evidence="5 9" id="KW-0812">Transmembrane</keyword>
<dbReference type="Pfam" id="PF01694">
    <property type="entry name" value="Rhomboid"/>
    <property type="match status" value="1"/>
</dbReference>
<evidence type="ECO:0000256" key="6">
    <source>
        <dbReference type="ARBA" id="ARBA00022801"/>
    </source>
</evidence>
<evidence type="ECO:0000256" key="1">
    <source>
        <dbReference type="ARBA" id="ARBA00000156"/>
    </source>
</evidence>
<dbReference type="SUPFAM" id="SSF144091">
    <property type="entry name" value="Rhomboid-like"/>
    <property type="match status" value="1"/>
</dbReference>
<evidence type="ECO:0000259" key="10">
    <source>
        <dbReference type="Pfam" id="PF01694"/>
    </source>
</evidence>
<comment type="catalytic activity">
    <reaction evidence="1">
        <text>Cleaves type-1 transmembrane domains using a catalytic dyad composed of serine and histidine that are contributed by different transmembrane domains.</text>
        <dbReference type="EC" id="3.4.21.105"/>
    </reaction>
</comment>
<name>A0A0M3HYP0_ASCLU</name>
<keyword evidence="8 9" id="KW-0472">Membrane</keyword>
<dbReference type="InterPro" id="IPR022764">
    <property type="entry name" value="Peptidase_S54_rhomboid_dom"/>
</dbReference>
<dbReference type="Proteomes" id="UP000036681">
    <property type="component" value="Unplaced"/>
</dbReference>
<dbReference type="WBParaSite" id="ALUE_0000867001-mRNA-1">
    <property type="protein sequence ID" value="ALUE_0000867001-mRNA-1"/>
    <property type="gene ID" value="ALUE_0000867001"/>
</dbReference>
<dbReference type="PANTHER" id="PTHR43731:SF14">
    <property type="entry name" value="PRESENILIN-ASSOCIATED RHOMBOID-LIKE PROTEIN, MITOCHONDRIAL"/>
    <property type="match status" value="1"/>
</dbReference>
<evidence type="ECO:0000313" key="12">
    <source>
        <dbReference type="WBParaSite" id="ALUE_0000867001-mRNA-1"/>
    </source>
</evidence>
<sequence>MSDDNLYSARKSVMLGRLICNGGRQLCFTSRWPCIGQLRLSRFNRAQLRSRLYKETKIKQTNQSIPYHADLIPIRPPKHLWKAFAFTVAVGGTSFAIASITDFERAKKRMRRFWDETVDFFGVSAQQRQKFADEWWVRMSDGQKTSFYILAANTAIFLLWKVKTLEPFMWRWFTNSYASKALCLPMILSAFSHSHWLHLGINMYVLYSFAGVSIDRFLGLDQFMAFYVTAASISSLTSLLHKCAIGSSVRALGASGAILAVLAYTCVRIPDARLQIVFVPALNFSAQSAVIGLVLFDFAGLLLRFRLFDHAAHLGGTLFGIFYGLYGENLIWRRYGEKIVMTYRRFTEKKR</sequence>
<feature type="transmembrane region" description="Helical" evidence="9">
    <location>
        <begin position="83"/>
        <end position="103"/>
    </location>
</feature>
<evidence type="ECO:0000256" key="3">
    <source>
        <dbReference type="ARBA" id="ARBA00009045"/>
    </source>
</evidence>
<feature type="transmembrane region" description="Helical" evidence="9">
    <location>
        <begin position="307"/>
        <end position="326"/>
    </location>
</feature>
<feature type="transmembrane region" description="Helical" evidence="9">
    <location>
        <begin position="274"/>
        <end position="295"/>
    </location>
</feature>
<dbReference type="AlphaFoldDB" id="A0A0M3HYP0"/>
<keyword evidence="11" id="KW-1185">Reference proteome</keyword>
<accession>A0A0M3HYP0</accession>
<dbReference type="InterPro" id="IPR050925">
    <property type="entry name" value="Rhomboid_protease_S54"/>
</dbReference>
<dbReference type="GO" id="GO:0016020">
    <property type="term" value="C:membrane"/>
    <property type="evidence" value="ECO:0007669"/>
    <property type="project" value="UniProtKB-SubCell"/>
</dbReference>
<dbReference type="Gene3D" id="1.20.1540.10">
    <property type="entry name" value="Rhomboid-like"/>
    <property type="match status" value="1"/>
</dbReference>
<evidence type="ECO:0000256" key="4">
    <source>
        <dbReference type="ARBA" id="ARBA00013039"/>
    </source>
</evidence>
<comment type="similarity">
    <text evidence="3">Belongs to the peptidase S54 family.</text>
</comment>
<feature type="domain" description="Peptidase S54 rhomboid" evidence="10">
    <location>
        <begin position="186"/>
        <end position="326"/>
    </location>
</feature>
<evidence type="ECO:0000256" key="5">
    <source>
        <dbReference type="ARBA" id="ARBA00022692"/>
    </source>
</evidence>
<organism evidence="11 12">
    <name type="scientific">Ascaris lumbricoides</name>
    <name type="common">Giant roundworm</name>
    <dbReference type="NCBI Taxonomy" id="6252"/>
    <lineage>
        <taxon>Eukaryota</taxon>
        <taxon>Metazoa</taxon>
        <taxon>Ecdysozoa</taxon>
        <taxon>Nematoda</taxon>
        <taxon>Chromadorea</taxon>
        <taxon>Rhabditida</taxon>
        <taxon>Spirurina</taxon>
        <taxon>Ascaridomorpha</taxon>
        <taxon>Ascaridoidea</taxon>
        <taxon>Ascarididae</taxon>
        <taxon>Ascaris</taxon>
    </lineage>
</organism>
<proteinExistence type="inferred from homology"/>
<dbReference type="GO" id="GO:0004252">
    <property type="term" value="F:serine-type endopeptidase activity"/>
    <property type="evidence" value="ECO:0007669"/>
    <property type="project" value="InterPro"/>
</dbReference>
<dbReference type="FunFam" id="1.20.1540.10:FF:000012">
    <property type="entry name" value="Rhomboid family protein"/>
    <property type="match status" value="1"/>
</dbReference>